<dbReference type="Pfam" id="PF01636">
    <property type="entry name" value="APH"/>
    <property type="match status" value="1"/>
</dbReference>
<dbReference type="InterPro" id="IPR002575">
    <property type="entry name" value="Aminoglycoside_PTrfase"/>
</dbReference>
<protein>
    <submittedName>
        <fullName evidence="3">Phosphotransferase</fullName>
    </submittedName>
</protein>
<name>A0ABV8FSB6_9ACTN</name>
<feature type="region of interest" description="Disordered" evidence="1">
    <location>
        <begin position="85"/>
        <end position="120"/>
    </location>
</feature>
<evidence type="ECO:0000256" key="1">
    <source>
        <dbReference type="SAM" id="MobiDB-lite"/>
    </source>
</evidence>
<evidence type="ECO:0000259" key="2">
    <source>
        <dbReference type="Pfam" id="PF01636"/>
    </source>
</evidence>
<dbReference type="SUPFAM" id="SSF56112">
    <property type="entry name" value="Protein kinase-like (PK-like)"/>
    <property type="match status" value="1"/>
</dbReference>
<dbReference type="InterPro" id="IPR011009">
    <property type="entry name" value="Kinase-like_dom_sf"/>
</dbReference>
<dbReference type="Gene3D" id="1.10.510.10">
    <property type="entry name" value="Transferase(Phosphotransferase) domain 1"/>
    <property type="match status" value="1"/>
</dbReference>
<dbReference type="Gene3D" id="1.20.58.840">
    <property type="match status" value="1"/>
</dbReference>
<gene>
    <name evidence="3" type="ORF">ACFOVU_24265</name>
</gene>
<evidence type="ECO:0000313" key="4">
    <source>
        <dbReference type="Proteomes" id="UP001595847"/>
    </source>
</evidence>
<accession>A0ABV8FSB6</accession>
<comment type="caution">
    <text evidence="3">The sequence shown here is derived from an EMBL/GenBank/DDBJ whole genome shotgun (WGS) entry which is preliminary data.</text>
</comment>
<evidence type="ECO:0000313" key="3">
    <source>
        <dbReference type="EMBL" id="MFC3999055.1"/>
    </source>
</evidence>
<keyword evidence="4" id="KW-1185">Reference proteome</keyword>
<proteinExistence type="predicted"/>
<dbReference type="Proteomes" id="UP001595847">
    <property type="component" value="Unassembled WGS sequence"/>
</dbReference>
<dbReference type="EMBL" id="JBHSBH010000015">
    <property type="protein sequence ID" value="MFC3999055.1"/>
    <property type="molecule type" value="Genomic_DNA"/>
</dbReference>
<dbReference type="RefSeq" id="WP_378537274.1">
    <property type="nucleotide sequence ID" value="NZ_JBHSBH010000015.1"/>
</dbReference>
<reference evidence="4" key="1">
    <citation type="journal article" date="2019" name="Int. J. Syst. Evol. Microbiol.">
        <title>The Global Catalogue of Microorganisms (GCM) 10K type strain sequencing project: providing services to taxonomists for standard genome sequencing and annotation.</title>
        <authorList>
            <consortium name="The Broad Institute Genomics Platform"/>
            <consortium name="The Broad Institute Genome Sequencing Center for Infectious Disease"/>
            <person name="Wu L."/>
            <person name="Ma J."/>
        </authorList>
    </citation>
    <scope>NUCLEOTIDE SEQUENCE [LARGE SCALE GENOMIC DNA]</scope>
    <source>
        <strain evidence="4">TBRC 1826</strain>
    </source>
</reference>
<organism evidence="3 4">
    <name type="scientific">Nocardiopsis sediminis</name>
    <dbReference type="NCBI Taxonomy" id="1778267"/>
    <lineage>
        <taxon>Bacteria</taxon>
        <taxon>Bacillati</taxon>
        <taxon>Actinomycetota</taxon>
        <taxon>Actinomycetes</taxon>
        <taxon>Streptosporangiales</taxon>
        <taxon>Nocardiopsidaceae</taxon>
        <taxon>Nocardiopsis</taxon>
    </lineage>
</organism>
<sequence length="366" mass="39836">MLYRPTELDDRDVLDALKDWGIDAATADYAAVGFGDHHWTAADGDGHRWFVTVADLEQKSAPGVSTDAALEDLRRAMDTAADLHEGTAAGHDGGTAEATGDGEPGTRNGTPGTRPTGDDDGLDFVVAPLRNTEGATVRRIGDRYALSVFPFTAGEPEGFGQEFDAAGRRKVVDLLAALHRRRPPESAPARPPQVPGREGLDRALAETDRPWEAGPFSEAARALLGGHAEGLRAGLARFDRLADQVARRSGDLVVTHGEPHRANLLWRADEGRFVLVDWDTAGLAVPERDLWQVTADPGDLARYEAATGHTPDPAAMEMYRLRWDVEELVIYTGWFRAPHERNADTEQAWTGLIESVERLADRACDH</sequence>
<feature type="domain" description="Aminoglycoside phosphotransferase" evidence="2">
    <location>
        <begin position="166"/>
        <end position="318"/>
    </location>
</feature>
<feature type="compositionally biased region" description="Low complexity" evidence="1">
    <location>
        <begin position="105"/>
        <end position="115"/>
    </location>
</feature>